<evidence type="ECO:0000256" key="3">
    <source>
        <dbReference type="ARBA" id="ARBA00023235"/>
    </source>
</evidence>
<evidence type="ECO:0000256" key="7">
    <source>
        <dbReference type="RuleBase" id="RU003792"/>
    </source>
</evidence>
<comment type="similarity">
    <text evidence="1 4 7">Belongs to the tRNA pseudouridine synthase TruA family.</text>
</comment>
<evidence type="ECO:0000256" key="6">
    <source>
        <dbReference type="PIRSR" id="PIRSR001430-2"/>
    </source>
</evidence>
<dbReference type="InterPro" id="IPR020094">
    <property type="entry name" value="TruA/RsuA/RluB/E/F_N"/>
</dbReference>
<dbReference type="EC" id="5.4.99.12" evidence="4"/>
<evidence type="ECO:0000259" key="8">
    <source>
        <dbReference type="Pfam" id="PF01416"/>
    </source>
</evidence>
<dbReference type="NCBIfam" id="TIGR00071">
    <property type="entry name" value="hisT_truA"/>
    <property type="match status" value="1"/>
</dbReference>
<dbReference type="HAMAP" id="MF_00171">
    <property type="entry name" value="TruA"/>
    <property type="match status" value="1"/>
</dbReference>
<dbReference type="FunFam" id="3.30.70.580:FF:000001">
    <property type="entry name" value="tRNA pseudouridine synthase A"/>
    <property type="match status" value="1"/>
</dbReference>
<evidence type="ECO:0000256" key="1">
    <source>
        <dbReference type="ARBA" id="ARBA00009375"/>
    </source>
</evidence>
<dbReference type="PATRIC" id="fig|552518.3.peg.14"/>
<gene>
    <name evidence="4" type="primary">truA</name>
    <name evidence="9" type="ORF">VZ95_00655</name>
</gene>
<dbReference type="PANTHER" id="PTHR11142">
    <property type="entry name" value="PSEUDOURIDYLATE SYNTHASE"/>
    <property type="match status" value="1"/>
</dbReference>
<dbReference type="Gene3D" id="3.30.70.660">
    <property type="entry name" value="Pseudouridine synthase I, catalytic domain, C-terminal subdomain"/>
    <property type="match status" value="1"/>
</dbReference>
<sequence length="249" mass="27467">MPRYRFTVEYDGAPYSGWQRQKSGVPSVQQALETALLACSQEEVTVHASGRTDAGVHARGQVVHVTMSKAWNPYRLMQAVNFHLKPQPVAVLDAVPVADDWHARFSCIGRWYLYRILCRTAPPALERGRVWSVAYALDADAMQLGANRLLGTQDFTSFRASLCQADSPVRTLDRLEVARVGDEIHITAAARSFLHHQVRNMVGTLALVGQKKWTADDVTAALEAKDRSAAGPTAPAEGLYFMGAVYPEE</sequence>
<dbReference type="CDD" id="cd02570">
    <property type="entry name" value="PseudoU_synth_EcTruA"/>
    <property type="match status" value="1"/>
</dbReference>
<dbReference type="Proteomes" id="UP000033774">
    <property type="component" value="Unassembled WGS sequence"/>
</dbReference>
<dbReference type="OrthoDB" id="9811823at2"/>
<feature type="domain" description="Pseudouridine synthase I TruA alpha/beta" evidence="8">
    <location>
        <begin position="146"/>
        <end position="247"/>
    </location>
</feature>
<dbReference type="SUPFAM" id="SSF55120">
    <property type="entry name" value="Pseudouridine synthase"/>
    <property type="match status" value="1"/>
</dbReference>
<dbReference type="Gene3D" id="3.30.70.580">
    <property type="entry name" value="Pseudouridine synthase I, catalytic domain, N-terminal subdomain"/>
    <property type="match status" value="1"/>
</dbReference>
<organism evidence="9 10">
    <name type="scientific">Elstera litoralis</name>
    <dbReference type="NCBI Taxonomy" id="552518"/>
    <lineage>
        <taxon>Bacteria</taxon>
        <taxon>Pseudomonadati</taxon>
        <taxon>Pseudomonadota</taxon>
        <taxon>Alphaproteobacteria</taxon>
        <taxon>Rhodospirillales</taxon>
        <taxon>Rhodospirillaceae</taxon>
        <taxon>Elstera</taxon>
    </lineage>
</organism>
<dbReference type="AlphaFoldDB" id="A0A0F3IX14"/>
<dbReference type="PIRSF" id="PIRSF001430">
    <property type="entry name" value="tRNA_psdUrid_synth"/>
    <property type="match status" value="1"/>
</dbReference>
<evidence type="ECO:0000313" key="9">
    <source>
        <dbReference type="EMBL" id="KJV11078.1"/>
    </source>
</evidence>
<dbReference type="EMBL" id="LAJY01000010">
    <property type="protein sequence ID" value="KJV11078.1"/>
    <property type="molecule type" value="Genomic_DNA"/>
</dbReference>
<proteinExistence type="inferred from homology"/>
<dbReference type="RefSeq" id="WP_045774170.1">
    <property type="nucleotide sequence ID" value="NZ_LAJY01000010.1"/>
</dbReference>
<dbReference type="Pfam" id="PF01416">
    <property type="entry name" value="PseudoU_synth_1"/>
    <property type="match status" value="2"/>
</dbReference>
<feature type="binding site" evidence="4 6">
    <location>
        <position position="112"/>
    </location>
    <ligand>
        <name>substrate</name>
    </ligand>
</feature>
<dbReference type="GO" id="GO:0031119">
    <property type="term" value="P:tRNA pseudouridine synthesis"/>
    <property type="evidence" value="ECO:0007669"/>
    <property type="project" value="UniProtKB-UniRule"/>
</dbReference>
<evidence type="ECO:0000256" key="5">
    <source>
        <dbReference type="PIRSR" id="PIRSR001430-1"/>
    </source>
</evidence>
<dbReference type="InterPro" id="IPR001406">
    <property type="entry name" value="PsdUridine_synth_TruA"/>
</dbReference>
<accession>A0A0F3IX14</accession>
<comment type="function">
    <text evidence="4">Formation of pseudouridine at positions 38, 39 and 40 in the anticodon stem and loop of transfer RNAs.</text>
</comment>
<dbReference type="InterPro" id="IPR020097">
    <property type="entry name" value="PsdUridine_synth_TruA_a/b_dom"/>
</dbReference>
<dbReference type="GO" id="GO:0160147">
    <property type="term" value="F:tRNA pseudouridine(38-40) synthase activity"/>
    <property type="evidence" value="ECO:0007669"/>
    <property type="project" value="UniProtKB-EC"/>
</dbReference>
<dbReference type="PANTHER" id="PTHR11142:SF0">
    <property type="entry name" value="TRNA PSEUDOURIDINE SYNTHASE-LIKE 1"/>
    <property type="match status" value="1"/>
</dbReference>
<reference evidence="9 10" key="1">
    <citation type="submission" date="2015-03" db="EMBL/GenBank/DDBJ databases">
        <title>Draft genome sequence of Elstera litoralis.</title>
        <authorList>
            <person name="Rahalkar M.C."/>
            <person name="Dhakephalkar P.K."/>
            <person name="Pore S.D."/>
            <person name="Arora P."/>
            <person name="Kapse N.G."/>
            <person name="Pandit P.S."/>
        </authorList>
    </citation>
    <scope>NUCLEOTIDE SEQUENCE [LARGE SCALE GENOMIC DNA]</scope>
    <source>
        <strain evidence="9 10">Dia-1</strain>
    </source>
</reference>
<dbReference type="InterPro" id="IPR020095">
    <property type="entry name" value="PsdUridine_synth_TruA_C"/>
</dbReference>
<name>A0A0F3IX14_9PROT</name>
<protein>
    <recommendedName>
        <fullName evidence="4">tRNA pseudouridine synthase A</fullName>
        <ecNumber evidence="4">5.4.99.12</ecNumber>
    </recommendedName>
    <alternativeName>
        <fullName evidence="4">tRNA pseudouridine(38-40) synthase</fullName>
    </alternativeName>
    <alternativeName>
        <fullName evidence="4">tRNA pseudouridylate synthase I</fullName>
    </alternativeName>
    <alternativeName>
        <fullName evidence="4">tRNA-uridine isomerase I</fullName>
    </alternativeName>
</protein>
<evidence type="ECO:0000256" key="2">
    <source>
        <dbReference type="ARBA" id="ARBA00022694"/>
    </source>
</evidence>
<comment type="caution">
    <text evidence="9">The sequence shown here is derived from an EMBL/GenBank/DDBJ whole genome shotgun (WGS) entry which is preliminary data.</text>
</comment>
<comment type="caution">
    <text evidence="4">Lacks conserved residue(s) required for the propagation of feature annotation.</text>
</comment>
<comment type="subunit">
    <text evidence="4">Homodimer.</text>
</comment>
<evidence type="ECO:0000313" key="10">
    <source>
        <dbReference type="Proteomes" id="UP000033774"/>
    </source>
</evidence>
<comment type="catalytic activity">
    <reaction evidence="4 7">
        <text>uridine(38/39/40) in tRNA = pseudouridine(38/39/40) in tRNA</text>
        <dbReference type="Rhea" id="RHEA:22376"/>
        <dbReference type="Rhea" id="RHEA-COMP:10085"/>
        <dbReference type="Rhea" id="RHEA-COMP:10087"/>
        <dbReference type="ChEBI" id="CHEBI:65314"/>
        <dbReference type="ChEBI" id="CHEBI:65315"/>
        <dbReference type="EC" id="5.4.99.12"/>
    </reaction>
</comment>
<feature type="domain" description="Pseudouridine synthase I TruA alpha/beta" evidence="8">
    <location>
        <begin position="8"/>
        <end position="105"/>
    </location>
</feature>
<keyword evidence="3 4" id="KW-0413">Isomerase</keyword>
<feature type="active site" description="Nucleophile" evidence="4 5">
    <location>
        <position position="53"/>
    </location>
</feature>
<evidence type="ECO:0000256" key="4">
    <source>
        <dbReference type="HAMAP-Rule" id="MF_00171"/>
    </source>
</evidence>
<keyword evidence="10" id="KW-1185">Reference proteome</keyword>
<dbReference type="GO" id="GO:0003723">
    <property type="term" value="F:RNA binding"/>
    <property type="evidence" value="ECO:0007669"/>
    <property type="project" value="InterPro"/>
</dbReference>
<keyword evidence="2 4" id="KW-0819">tRNA processing</keyword>
<dbReference type="InterPro" id="IPR020103">
    <property type="entry name" value="PsdUridine_synth_cat_dom_sf"/>
</dbReference>